<dbReference type="Proteomes" id="UP000887578">
    <property type="component" value="Unplaced"/>
</dbReference>
<name>A0A914PCK3_9BILA</name>
<accession>A0A914PCK3</accession>
<proteinExistence type="predicted"/>
<evidence type="ECO:0000313" key="3">
    <source>
        <dbReference type="WBParaSite" id="PDA_v2.g13090.t1"/>
    </source>
</evidence>
<evidence type="ECO:0000256" key="1">
    <source>
        <dbReference type="SAM" id="MobiDB-lite"/>
    </source>
</evidence>
<protein>
    <submittedName>
        <fullName evidence="3">Uncharacterized protein</fullName>
    </submittedName>
</protein>
<organism evidence="2 3">
    <name type="scientific">Panagrolaimus davidi</name>
    <dbReference type="NCBI Taxonomy" id="227884"/>
    <lineage>
        <taxon>Eukaryota</taxon>
        <taxon>Metazoa</taxon>
        <taxon>Ecdysozoa</taxon>
        <taxon>Nematoda</taxon>
        <taxon>Chromadorea</taxon>
        <taxon>Rhabditida</taxon>
        <taxon>Tylenchina</taxon>
        <taxon>Panagrolaimomorpha</taxon>
        <taxon>Panagrolaimoidea</taxon>
        <taxon>Panagrolaimidae</taxon>
        <taxon>Panagrolaimus</taxon>
    </lineage>
</organism>
<feature type="region of interest" description="Disordered" evidence="1">
    <location>
        <begin position="1"/>
        <end position="20"/>
    </location>
</feature>
<sequence>MDSSHPKRITSSNRKRKAQGSMMVTCKRAKFMETYHRQNFSMPDSIIFYIAKNPKTAELYLKMVKTCKYFFVKNPILVINRLEHFHGKWRVKEKPLDLTKYNCKYWITDEINAFDGDCVIRNIFSPIIPKLYQCDVKRLFVSDQIFSFNDLSLLILSAEDIDLYNVIVKNADSSDVPVDDIVAIADYAKSFEL</sequence>
<reference evidence="3" key="1">
    <citation type="submission" date="2022-11" db="UniProtKB">
        <authorList>
            <consortium name="WormBaseParasite"/>
        </authorList>
    </citation>
    <scope>IDENTIFICATION</scope>
</reference>
<dbReference type="AlphaFoldDB" id="A0A914PCK3"/>
<keyword evidence="2" id="KW-1185">Reference proteome</keyword>
<evidence type="ECO:0000313" key="2">
    <source>
        <dbReference type="Proteomes" id="UP000887578"/>
    </source>
</evidence>
<dbReference type="WBParaSite" id="PDA_v2.g13090.t1">
    <property type="protein sequence ID" value="PDA_v2.g13090.t1"/>
    <property type="gene ID" value="PDA_v2.g13090"/>
</dbReference>